<reference evidence="7 8" key="1">
    <citation type="submission" date="2019-03" db="EMBL/GenBank/DDBJ databases">
        <title>Genomic Encyclopedia of Archaeal and Bacterial Type Strains, Phase II (KMG-II): from individual species to whole genera.</title>
        <authorList>
            <person name="Goeker M."/>
        </authorList>
    </citation>
    <scope>NUCLEOTIDE SEQUENCE [LARGE SCALE GENOMIC DNA]</scope>
    <source>
        <strain evidence="7 8">DSM 45499</strain>
    </source>
</reference>
<dbReference type="Gene3D" id="3.40.50.2300">
    <property type="match status" value="2"/>
</dbReference>
<evidence type="ECO:0000313" key="8">
    <source>
        <dbReference type="Proteomes" id="UP000294927"/>
    </source>
</evidence>
<feature type="domain" description="Leucine-binding protein" evidence="6">
    <location>
        <begin position="34"/>
        <end position="398"/>
    </location>
</feature>
<evidence type="ECO:0000313" key="7">
    <source>
        <dbReference type="EMBL" id="TDV49916.1"/>
    </source>
</evidence>
<keyword evidence="3 5" id="KW-0732">Signal</keyword>
<dbReference type="AlphaFoldDB" id="A0A4R7VKB1"/>
<dbReference type="GO" id="GO:0006865">
    <property type="term" value="P:amino acid transport"/>
    <property type="evidence" value="ECO:0007669"/>
    <property type="project" value="UniProtKB-KW"/>
</dbReference>
<keyword evidence="2" id="KW-0813">Transport</keyword>
<dbReference type="PANTHER" id="PTHR47151:SF2">
    <property type="entry name" value="AMINO ACID BINDING PROTEIN"/>
    <property type="match status" value="1"/>
</dbReference>
<comment type="similarity">
    <text evidence="1">Belongs to the leucine-binding protein family.</text>
</comment>
<dbReference type="SUPFAM" id="SSF53822">
    <property type="entry name" value="Periplasmic binding protein-like I"/>
    <property type="match status" value="1"/>
</dbReference>
<evidence type="ECO:0000256" key="1">
    <source>
        <dbReference type="ARBA" id="ARBA00010062"/>
    </source>
</evidence>
<organism evidence="7 8">
    <name type="scientific">Actinophytocola oryzae</name>
    <dbReference type="NCBI Taxonomy" id="502181"/>
    <lineage>
        <taxon>Bacteria</taxon>
        <taxon>Bacillati</taxon>
        <taxon>Actinomycetota</taxon>
        <taxon>Actinomycetes</taxon>
        <taxon>Pseudonocardiales</taxon>
        <taxon>Pseudonocardiaceae</taxon>
    </lineage>
</organism>
<dbReference type="OrthoDB" id="7337537at2"/>
<dbReference type="PROSITE" id="PS51257">
    <property type="entry name" value="PROKAR_LIPOPROTEIN"/>
    <property type="match status" value="1"/>
</dbReference>
<sequence length="424" mass="44566">MSWQAGRTRRFGAVLGTALLVAGCGGAASSVDEVVVGLLFPTTGPMAALGTDQSNAARMVLEWANDRGGVGGAKIRIVEGDSESDPATGAAVAQRMVDDDGVQVIIGSYASSIAQAVAPVAERNRVMLWELGAAAPNIASDGNRYVLRTVSTATTYAAADIDFLEQYLAPTMGRPLADVRVAIAHEDGPFGTSVAEAIDDLARKKNVTIVANESYPESSTDLTPVVQRLKEASPDVVLAAPLVASTPLFWQAARAQDLRLTALIGSAGFSSSAFLDKFGARGIEGVYDVEPPAVAEMNTLQFASDAREVADDLRSAFRQRYGRDCLVHCGDGLGGTFVLVKDVLPRTVRSGQVTGDSIREAANATNIADGGTPQGFGVKFDAKGDNERAESYIMQWQGGVLKVVFPADRAVAEPVFPMPGWERG</sequence>
<feature type="signal peptide" evidence="5">
    <location>
        <begin position="1"/>
        <end position="27"/>
    </location>
</feature>
<dbReference type="CDD" id="cd06340">
    <property type="entry name" value="PBP1_ABC_ligand_binding-like"/>
    <property type="match status" value="1"/>
</dbReference>
<feature type="chain" id="PRO_5020352690" evidence="5">
    <location>
        <begin position="28"/>
        <end position="424"/>
    </location>
</feature>
<dbReference type="RefSeq" id="WP_133904592.1">
    <property type="nucleotide sequence ID" value="NZ_SOCP01000007.1"/>
</dbReference>
<name>A0A4R7VKB1_9PSEU</name>
<evidence type="ECO:0000256" key="2">
    <source>
        <dbReference type="ARBA" id="ARBA00022448"/>
    </source>
</evidence>
<dbReference type="InterPro" id="IPR000709">
    <property type="entry name" value="Leu_Ile_Val-bd"/>
</dbReference>
<protein>
    <submittedName>
        <fullName evidence="7">Amino acid/amide ABC transporter substrate-binding protein (HAAT family)</fullName>
    </submittedName>
</protein>
<comment type="caution">
    <text evidence="7">The sequence shown here is derived from an EMBL/GenBank/DDBJ whole genome shotgun (WGS) entry which is preliminary data.</text>
</comment>
<evidence type="ECO:0000259" key="6">
    <source>
        <dbReference type="Pfam" id="PF13458"/>
    </source>
</evidence>
<evidence type="ECO:0000256" key="3">
    <source>
        <dbReference type="ARBA" id="ARBA00022729"/>
    </source>
</evidence>
<evidence type="ECO:0000256" key="4">
    <source>
        <dbReference type="ARBA" id="ARBA00022970"/>
    </source>
</evidence>
<evidence type="ECO:0000256" key="5">
    <source>
        <dbReference type="SAM" id="SignalP"/>
    </source>
</evidence>
<keyword evidence="8" id="KW-1185">Reference proteome</keyword>
<dbReference type="PANTHER" id="PTHR47151">
    <property type="entry name" value="LEU/ILE/VAL-BINDING ABC TRANSPORTER SUBUNIT"/>
    <property type="match status" value="1"/>
</dbReference>
<dbReference type="InterPro" id="IPR028081">
    <property type="entry name" value="Leu-bd"/>
</dbReference>
<dbReference type="Proteomes" id="UP000294927">
    <property type="component" value="Unassembled WGS sequence"/>
</dbReference>
<proteinExistence type="inferred from homology"/>
<dbReference type="EMBL" id="SOCP01000007">
    <property type="protein sequence ID" value="TDV49916.1"/>
    <property type="molecule type" value="Genomic_DNA"/>
</dbReference>
<accession>A0A4R7VKB1</accession>
<keyword evidence="4" id="KW-0029">Amino-acid transport</keyword>
<dbReference type="InterPro" id="IPR028082">
    <property type="entry name" value="Peripla_BP_I"/>
</dbReference>
<dbReference type="PRINTS" id="PR00337">
    <property type="entry name" value="LEUILEVALBP"/>
</dbReference>
<dbReference type="Pfam" id="PF13458">
    <property type="entry name" value="Peripla_BP_6"/>
    <property type="match status" value="1"/>
</dbReference>
<gene>
    <name evidence="7" type="ORF">CLV71_107264</name>
</gene>